<organism evidence="4 5">
    <name type="scientific">Tamilnaduibacter salinus</name>
    <dbReference type="NCBI Taxonomy" id="1484056"/>
    <lineage>
        <taxon>Bacteria</taxon>
        <taxon>Pseudomonadati</taxon>
        <taxon>Pseudomonadota</taxon>
        <taxon>Gammaproteobacteria</taxon>
        <taxon>Pseudomonadales</taxon>
        <taxon>Marinobacteraceae</taxon>
        <taxon>Tamilnaduibacter</taxon>
    </lineage>
</organism>
<dbReference type="AlphaFoldDB" id="A0A2A2I8C4"/>
<dbReference type="InterPro" id="IPR036457">
    <property type="entry name" value="PPM-type-like_dom_sf"/>
</dbReference>
<dbReference type="CDD" id="cd16936">
    <property type="entry name" value="HATPase_RsbW-like"/>
    <property type="match status" value="1"/>
</dbReference>
<keyword evidence="2" id="KW-0597">Phosphoprotein</keyword>
<proteinExistence type="predicted"/>
<dbReference type="Pfam" id="PF07228">
    <property type="entry name" value="SpoIIE"/>
    <property type="match status" value="1"/>
</dbReference>
<dbReference type="SMART" id="SM00331">
    <property type="entry name" value="PP2C_SIG"/>
    <property type="match status" value="1"/>
</dbReference>
<dbReference type="SUPFAM" id="SSF55874">
    <property type="entry name" value="ATPase domain of HSP90 chaperone/DNA topoisomerase II/histidine kinase"/>
    <property type="match status" value="1"/>
</dbReference>
<dbReference type="Pfam" id="PF00072">
    <property type="entry name" value="Response_reg"/>
    <property type="match status" value="1"/>
</dbReference>
<dbReference type="PROSITE" id="PS50110">
    <property type="entry name" value="RESPONSE_REGULATORY"/>
    <property type="match status" value="1"/>
</dbReference>
<name>A0A2A2I8C4_9GAMM</name>
<reference evidence="4 5" key="1">
    <citation type="submission" date="2017-07" db="EMBL/GenBank/DDBJ databases">
        <title>Tamlnaduibacter salinus (Mi-7) genome sequencing.</title>
        <authorList>
            <person name="Verma A."/>
            <person name="Krishnamurthi S."/>
        </authorList>
    </citation>
    <scope>NUCLEOTIDE SEQUENCE [LARGE SCALE GENOMIC DNA]</scope>
    <source>
        <strain evidence="4 5">Mi-7</strain>
    </source>
</reference>
<evidence type="ECO:0000313" key="5">
    <source>
        <dbReference type="Proteomes" id="UP000218332"/>
    </source>
</evidence>
<dbReference type="InterPro" id="IPR011006">
    <property type="entry name" value="CheY-like_superfamily"/>
</dbReference>
<keyword evidence="1" id="KW-0378">Hydrolase</keyword>
<evidence type="ECO:0000256" key="2">
    <source>
        <dbReference type="PROSITE-ProRule" id="PRU00169"/>
    </source>
</evidence>
<protein>
    <submittedName>
        <fullName evidence="4">Fused response regulator/phosphatase</fullName>
    </submittedName>
</protein>
<dbReference type="PANTHER" id="PTHR43156:SF2">
    <property type="entry name" value="STAGE II SPORULATION PROTEIN E"/>
    <property type="match status" value="1"/>
</dbReference>
<evidence type="ECO:0000259" key="3">
    <source>
        <dbReference type="PROSITE" id="PS50110"/>
    </source>
</evidence>
<dbReference type="Gene3D" id="3.60.40.10">
    <property type="entry name" value="PPM-type phosphatase domain"/>
    <property type="match status" value="1"/>
</dbReference>
<accession>A0A2A2I8C4</accession>
<evidence type="ECO:0000313" key="4">
    <source>
        <dbReference type="EMBL" id="PAV27375.1"/>
    </source>
</evidence>
<dbReference type="GO" id="GO:0016791">
    <property type="term" value="F:phosphatase activity"/>
    <property type="evidence" value="ECO:0007669"/>
    <property type="project" value="TreeGrafter"/>
</dbReference>
<evidence type="ECO:0000256" key="1">
    <source>
        <dbReference type="ARBA" id="ARBA00022801"/>
    </source>
</evidence>
<dbReference type="Proteomes" id="UP000218332">
    <property type="component" value="Unassembled WGS sequence"/>
</dbReference>
<dbReference type="InterPro" id="IPR001789">
    <property type="entry name" value="Sig_transdc_resp-reg_receiver"/>
</dbReference>
<dbReference type="SUPFAM" id="SSF52172">
    <property type="entry name" value="CheY-like"/>
    <property type="match status" value="1"/>
</dbReference>
<dbReference type="PANTHER" id="PTHR43156">
    <property type="entry name" value="STAGE II SPORULATION PROTEIN E-RELATED"/>
    <property type="match status" value="1"/>
</dbReference>
<dbReference type="InterPro" id="IPR001932">
    <property type="entry name" value="PPM-type_phosphatase-like_dom"/>
</dbReference>
<dbReference type="SUPFAM" id="SSF81606">
    <property type="entry name" value="PP2C-like"/>
    <property type="match status" value="1"/>
</dbReference>
<gene>
    <name evidence="4" type="ORF">CF392_01025</name>
</gene>
<dbReference type="RefSeq" id="WP_095609611.1">
    <property type="nucleotide sequence ID" value="NZ_NMPM01000006.1"/>
</dbReference>
<keyword evidence="5" id="KW-1185">Reference proteome</keyword>
<comment type="caution">
    <text evidence="4">The sequence shown here is derived from an EMBL/GenBank/DDBJ whole genome shotgun (WGS) entry which is preliminary data.</text>
</comment>
<dbReference type="InterPro" id="IPR052016">
    <property type="entry name" value="Bact_Sigma-Reg"/>
</dbReference>
<dbReference type="InterPro" id="IPR036890">
    <property type="entry name" value="HATPase_C_sf"/>
</dbReference>
<dbReference type="EMBL" id="NMPM01000006">
    <property type="protein sequence ID" value="PAV27375.1"/>
    <property type="molecule type" value="Genomic_DNA"/>
</dbReference>
<dbReference type="GO" id="GO:0000160">
    <property type="term" value="P:phosphorelay signal transduction system"/>
    <property type="evidence" value="ECO:0007669"/>
    <property type="project" value="InterPro"/>
</dbReference>
<dbReference type="Gene3D" id="3.40.50.2300">
    <property type="match status" value="1"/>
</dbReference>
<feature type="domain" description="Response regulatory" evidence="3">
    <location>
        <begin position="21"/>
        <end position="137"/>
    </location>
</feature>
<feature type="modified residue" description="4-aspartylphosphate" evidence="2">
    <location>
        <position position="70"/>
    </location>
</feature>
<sequence length="591" mass="65191">MAEHDAGPDPVTQKPTTTRLRILVAEDNDTDRMILQKLVRRLGHDVITARDGMEAVERYQAERPEMVLLDVLMPALDGNEAARQIKELAGETLVPVIFLTSLSDPEELARCLASGGDDFLSKPYNRVIIEAKIRAFERMRQMHQTLTVQRDLIRARNEQLISEQQVARRVFDNVAHRGCLGARSIRYHCSPLSVFNGDILFACPRPAGGVNLLIGDFTGHGLPAAIGAMPVAEIFYGMTGKGFSAGDILREINQKLTAILTTDLFCCAAFVEAESWPGRVRIWNGGLPDGYLIRRDGRRMTLPSEHLPLGVVSPERFCADMTAYDAKEGDTVVFATDGVMEASTAQGEAFGEQRLMAALDDTTDDTAPFDRVIEALRAFMGGREWADDLTIVSLDLMRPDDTIDYAPLAASSGLPGPPEWDCQYTLTGESLRQFNPLPLLLHICLEVPGLQAHSGDIYIILSELYTNALEHGILTLPSDWKRSASGFGQYYAEREKRLRTLSGGEITFRLHHRRLGAGGELVIECQDSGDGFAAPAELSLDQTEYAGRGLALIHRLCHRLEHIGKGNHVAAIYRWPPDQGAQHDRNTASGH</sequence>
<dbReference type="Gene3D" id="3.30.565.10">
    <property type="entry name" value="Histidine kinase-like ATPase, C-terminal domain"/>
    <property type="match status" value="1"/>
</dbReference>
<dbReference type="SMART" id="SM00448">
    <property type="entry name" value="REC"/>
    <property type="match status" value="1"/>
</dbReference>